<keyword evidence="8 15" id="KW-0418">Kinase</keyword>
<dbReference type="SUPFAM" id="SSF55874">
    <property type="entry name" value="ATPase domain of HSP90 chaperone/DNA topoisomerase II/histidine kinase"/>
    <property type="match status" value="1"/>
</dbReference>
<comment type="catalytic activity">
    <reaction evidence="1">
        <text>ATP + protein L-histidine = ADP + protein N-phospho-L-histidine.</text>
        <dbReference type="EC" id="2.7.13.3"/>
    </reaction>
</comment>
<dbReference type="InterPro" id="IPR036890">
    <property type="entry name" value="HATPase_C_sf"/>
</dbReference>
<organism evidence="15 16">
    <name type="scientific">Paenibacillus harenae</name>
    <dbReference type="NCBI Taxonomy" id="306543"/>
    <lineage>
        <taxon>Bacteria</taxon>
        <taxon>Bacillati</taxon>
        <taxon>Bacillota</taxon>
        <taxon>Bacilli</taxon>
        <taxon>Bacillales</taxon>
        <taxon>Paenibacillaceae</taxon>
        <taxon>Paenibacillus</taxon>
    </lineage>
</organism>
<accession>A0ABT9U251</accession>
<evidence type="ECO:0000256" key="8">
    <source>
        <dbReference type="ARBA" id="ARBA00022777"/>
    </source>
</evidence>
<evidence type="ECO:0000256" key="7">
    <source>
        <dbReference type="ARBA" id="ARBA00022741"/>
    </source>
</evidence>
<evidence type="ECO:0000313" key="15">
    <source>
        <dbReference type="EMBL" id="MDQ0113701.1"/>
    </source>
</evidence>
<dbReference type="PANTHER" id="PTHR34220">
    <property type="entry name" value="SENSOR HISTIDINE KINASE YPDA"/>
    <property type="match status" value="1"/>
</dbReference>
<dbReference type="Pfam" id="PF06580">
    <property type="entry name" value="His_kinase"/>
    <property type="match status" value="1"/>
</dbReference>
<dbReference type="InterPro" id="IPR005467">
    <property type="entry name" value="His_kinase_dom"/>
</dbReference>
<evidence type="ECO:0000259" key="13">
    <source>
        <dbReference type="PROSITE" id="PS50109"/>
    </source>
</evidence>
<comment type="subcellular location">
    <subcellularLocation>
        <location evidence="2">Cell membrane</location>
        <topology evidence="2">Multi-pass membrane protein</topology>
    </subcellularLocation>
</comment>
<evidence type="ECO:0000256" key="10">
    <source>
        <dbReference type="ARBA" id="ARBA00023012"/>
    </source>
</evidence>
<name>A0ABT9U251_PAEHA</name>
<feature type="domain" description="HAMP" evidence="14">
    <location>
        <begin position="308"/>
        <end position="363"/>
    </location>
</feature>
<evidence type="ECO:0000256" key="1">
    <source>
        <dbReference type="ARBA" id="ARBA00000085"/>
    </source>
</evidence>
<dbReference type="Pfam" id="PF02518">
    <property type="entry name" value="HATPase_c"/>
    <property type="match status" value="1"/>
</dbReference>
<evidence type="ECO:0000256" key="12">
    <source>
        <dbReference type="SAM" id="Phobius"/>
    </source>
</evidence>
<protein>
    <recommendedName>
        <fullName evidence="3">histidine kinase</fullName>
        <ecNumber evidence="3">2.7.13.3</ecNumber>
    </recommendedName>
</protein>
<feature type="transmembrane region" description="Helical" evidence="12">
    <location>
        <begin position="20"/>
        <end position="41"/>
    </location>
</feature>
<keyword evidence="4" id="KW-1003">Cell membrane</keyword>
<gene>
    <name evidence="15" type="ORF">J2T15_003144</name>
</gene>
<keyword evidence="9" id="KW-0067">ATP-binding</keyword>
<proteinExistence type="predicted"/>
<sequence length="592" mass="66710">MFSFKFVRSRKALKSLPIGFQLSVLVAVIIVIVLVILYANYLKAAEVVEKKNSEFHTEMIAQINQTIASNTDAVKRILLSIAYNPKIVQPYLNEKDPVKKYTQYTQLMSYMADMRNMKDGILDIALIGGDGTTFILNGDVNNLTPFIDEIPKNQFFNFTGVQKLQIHSINRDVFIVGSPITSTMDFDDNKSYGVILIVLDAKTILGSPPSMVNMGGSKLYALDRNGNVFYSNDDGVKTGTPYSQISSADLDSSFYIQRGGIPDIGGELVFKLPKSELLRGLEDIRKQSLLILFVSLLVLSIPFLLVINNILRPLKKLMRFMNDFKLGHLRNLNNRISLQGYAEITSMASDFNRMLDEIDTLTRQLLDSNTKLYRAELVKKQSELAFLQSQINPHFLYNTLESIKGMAVKEGSVKIFHMVKALAFVFRYSIKGTDFVTLQEELTLVKSHVHIQQIRFGNRFRVTYRIPDDLLSRKVPKMILQPLVENAIFHGIEPQTGNGHLEIAVEQIEDRLVLSVADNGAGIEEEQLRALKAKLSVIQDMTDDQRTNIGLVNVNNRIKLNYGEAFGITITSKYDTGTMAVISMPLRRDNDV</sequence>
<keyword evidence="7" id="KW-0547">Nucleotide-binding</keyword>
<dbReference type="Gene3D" id="3.30.565.10">
    <property type="entry name" value="Histidine kinase-like ATPase, C-terminal domain"/>
    <property type="match status" value="1"/>
</dbReference>
<keyword evidence="11 12" id="KW-0472">Membrane</keyword>
<keyword evidence="16" id="KW-1185">Reference proteome</keyword>
<keyword evidence="6 15" id="KW-0808">Transferase</keyword>
<dbReference type="EC" id="2.7.13.3" evidence="3"/>
<dbReference type="Gene3D" id="6.10.340.10">
    <property type="match status" value="1"/>
</dbReference>
<keyword evidence="12" id="KW-1133">Transmembrane helix</keyword>
<dbReference type="GO" id="GO:0004673">
    <property type="term" value="F:protein histidine kinase activity"/>
    <property type="evidence" value="ECO:0007669"/>
    <property type="project" value="UniProtKB-EC"/>
</dbReference>
<dbReference type="Proteomes" id="UP001229346">
    <property type="component" value="Unassembled WGS sequence"/>
</dbReference>
<dbReference type="RefSeq" id="WP_307204961.1">
    <property type="nucleotide sequence ID" value="NZ_JAUSSU010000006.1"/>
</dbReference>
<evidence type="ECO:0000259" key="14">
    <source>
        <dbReference type="PROSITE" id="PS50885"/>
    </source>
</evidence>
<dbReference type="PANTHER" id="PTHR34220:SF7">
    <property type="entry name" value="SENSOR HISTIDINE KINASE YPDA"/>
    <property type="match status" value="1"/>
</dbReference>
<dbReference type="InterPro" id="IPR050640">
    <property type="entry name" value="Bact_2-comp_sensor_kinase"/>
</dbReference>
<dbReference type="InterPro" id="IPR003594">
    <property type="entry name" value="HATPase_dom"/>
</dbReference>
<dbReference type="PROSITE" id="PS50109">
    <property type="entry name" value="HIS_KIN"/>
    <property type="match status" value="1"/>
</dbReference>
<comment type="caution">
    <text evidence="15">The sequence shown here is derived from an EMBL/GenBank/DDBJ whole genome shotgun (WGS) entry which is preliminary data.</text>
</comment>
<dbReference type="InterPro" id="IPR010559">
    <property type="entry name" value="Sig_transdc_His_kin_internal"/>
</dbReference>
<dbReference type="SMART" id="SM00304">
    <property type="entry name" value="HAMP"/>
    <property type="match status" value="1"/>
</dbReference>
<feature type="transmembrane region" description="Helical" evidence="12">
    <location>
        <begin position="289"/>
        <end position="311"/>
    </location>
</feature>
<dbReference type="PROSITE" id="PS50885">
    <property type="entry name" value="HAMP"/>
    <property type="match status" value="1"/>
</dbReference>
<evidence type="ECO:0000256" key="11">
    <source>
        <dbReference type="ARBA" id="ARBA00023136"/>
    </source>
</evidence>
<evidence type="ECO:0000256" key="4">
    <source>
        <dbReference type="ARBA" id="ARBA00022475"/>
    </source>
</evidence>
<dbReference type="EMBL" id="JAUSSU010000006">
    <property type="protein sequence ID" value="MDQ0113701.1"/>
    <property type="molecule type" value="Genomic_DNA"/>
</dbReference>
<dbReference type="CDD" id="cd06225">
    <property type="entry name" value="HAMP"/>
    <property type="match status" value="1"/>
</dbReference>
<evidence type="ECO:0000256" key="5">
    <source>
        <dbReference type="ARBA" id="ARBA00022553"/>
    </source>
</evidence>
<evidence type="ECO:0000256" key="2">
    <source>
        <dbReference type="ARBA" id="ARBA00004651"/>
    </source>
</evidence>
<reference evidence="15 16" key="1">
    <citation type="submission" date="2023-07" db="EMBL/GenBank/DDBJ databases">
        <title>Sorghum-associated microbial communities from plants grown in Nebraska, USA.</title>
        <authorList>
            <person name="Schachtman D."/>
        </authorList>
    </citation>
    <scope>NUCLEOTIDE SEQUENCE [LARGE SCALE GENOMIC DNA]</scope>
    <source>
        <strain evidence="15 16">CC482</strain>
    </source>
</reference>
<keyword evidence="5" id="KW-0597">Phosphoprotein</keyword>
<evidence type="ECO:0000256" key="3">
    <source>
        <dbReference type="ARBA" id="ARBA00012438"/>
    </source>
</evidence>
<keyword evidence="10" id="KW-0902">Two-component regulatory system</keyword>
<feature type="domain" description="Histidine kinase" evidence="13">
    <location>
        <begin position="479"/>
        <end position="588"/>
    </location>
</feature>
<dbReference type="InterPro" id="IPR003660">
    <property type="entry name" value="HAMP_dom"/>
</dbReference>
<evidence type="ECO:0000313" key="16">
    <source>
        <dbReference type="Proteomes" id="UP001229346"/>
    </source>
</evidence>
<keyword evidence="12" id="KW-0812">Transmembrane</keyword>
<evidence type="ECO:0000256" key="9">
    <source>
        <dbReference type="ARBA" id="ARBA00022840"/>
    </source>
</evidence>
<evidence type="ECO:0000256" key="6">
    <source>
        <dbReference type="ARBA" id="ARBA00022679"/>
    </source>
</evidence>